<comment type="subcellular location">
    <subcellularLocation>
        <location evidence="1">Secreted</location>
    </subcellularLocation>
</comment>
<evidence type="ECO:0000256" key="3">
    <source>
        <dbReference type="ARBA" id="ARBA00022651"/>
    </source>
</evidence>
<evidence type="ECO:0000256" key="8">
    <source>
        <dbReference type="SAM" id="SignalP"/>
    </source>
</evidence>
<dbReference type="GO" id="GO:0045493">
    <property type="term" value="P:xylan catabolic process"/>
    <property type="evidence" value="ECO:0007669"/>
    <property type="project" value="UniProtKB-KW"/>
</dbReference>
<feature type="chain" id="PRO_5043649842" evidence="8">
    <location>
        <begin position="22"/>
        <end position="285"/>
    </location>
</feature>
<name>A0AAU7JBS3_9HYPH</name>
<sequence>MRLLICAVLLAGALTPGAAGACDAQTPCQTATGEYLARTPPGWDGRSPMPVVVFFHGYAGSAQSVMEDRDLERAVGDLGALLVAPQGRVENGAARSWSFPSKTFEGRDDFAFVADAMRDVERRWPVDHGRVLASGFSVGGSMVWYLACLAPQPFTAFAPVAGAFWAPEPETCPGGPVSLRHVHGTADQTVPMSGRSLRGGDRRQGDVLKGVAAWRRIDGCAAEPDRTTTEGRLACRTWSADRCASGRELNLCLHSGEHEIEAGWIVDAFHWMEGLPARAKGSAAR</sequence>
<keyword evidence="5" id="KW-0378">Hydrolase</keyword>
<dbReference type="InterPro" id="IPR043595">
    <property type="entry name" value="FaeB/C/D"/>
</dbReference>
<keyword evidence="4 8" id="KW-0732">Signal</keyword>
<dbReference type="GO" id="GO:0005576">
    <property type="term" value="C:extracellular region"/>
    <property type="evidence" value="ECO:0007669"/>
    <property type="project" value="UniProtKB-SubCell"/>
</dbReference>
<dbReference type="RefSeq" id="WP_406854337.1">
    <property type="nucleotide sequence ID" value="NZ_CP157484.1"/>
</dbReference>
<evidence type="ECO:0000256" key="5">
    <source>
        <dbReference type="ARBA" id="ARBA00022801"/>
    </source>
</evidence>
<keyword evidence="3" id="KW-0858">Xylan degradation</keyword>
<dbReference type="PANTHER" id="PTHR38050:SF2">
    <property type="entry name" value="FERULOYL ESTERASE C-RELATED"/>
    <property type="match status" value="1"/>
</dbReference>
<evidence type="ECO:0000256" key="1">
    <source>
        <dbReference type="ARBA" id="ARBA00004613"/>
    </source>
</evidence>
<keyword evidence="2" id="KW-0964">Secreted</keyword>
<keyword evidence="6" id="KW-0119">Carbohydrate metabolism</keyword>
<dbReference type="AlphaFoldDB" id="A0AAU7JBS3"/>
<organism evidence="9">
    <name type="scientific">Alsobacter sp. KACC 23698</name>
    <dbReference type="NCBI Taxonomy" id="3149229"/>
    <lineage>
        <taxon>Bacteria</taxon>
        <taxon>Pseudomonadati</taxon>
        <taxon>Pseudomonadota</taxon>
        <taxon>Alphaproteobacteria</taxon>
        <taxon>Hyphomicrobiales</taxon>
        <taxon>Alsobacteraceae</taxon>
        <taxon>Alsobacter</taxon>
    </lineage>
</organism>
<evidence type="ECO:0000256" key="6">
    <source>
        <dbReference type="ARBA" id="ARBA00023277"/>
    </source>
</evidence>
<protein>
    <submittedName>
        <fullName evidence="9">PHB depolymerase family esterase</fullName>
    </submittedName>
</protein>
<keyword evidence="7" id="KW-0624">Polysaccharide degradation</keyword>
<dbReference type="SUPFAM" id="SSF53474">
    <property type="entry name" value="alpha/beta-Hydrolases"/>
    <property type="match status" value="1"/>
</dbReference>
<dbReference type="InterPro" id="IPR029058">
    <property type="entry name" value="AB_hydrolase_fold"/>
</dbReference>
<dbReference type="EMBL" id="CP157484">
    <property type="protein sequence ID" value="XBO37514.1"/>
    <property type="molecule type" value="Genomic_DNA"/>
</dbReference>
<accession>A0AAU7JBS3</accession>
<reference evidence="9" key="1">
    <citation type="submission" date="2024-05" db="EMBL/GenBank/DDBJ databases">
        <authorList>
            <person name="Kim S."/>
            <person name="Heo J."/>
            <person name="Choi H."/>
            <person name="Choi Y."/>
            <person name="Kwon S.-W."/>
            <person name="Kim Y."/>
        </authorList>
    </citation>
    <scope>NUCLEOTIDE SEQUENCE</scope>
    <source>
        <strain evidence="9">KACC 23698</strain>
    </source>
</reference>
<feature type="signal peptide" evidence="8">
    <location>
        <begin position="1"/>
        <end position="21"/>
    </location>
</feature>
<dbReference type="Gene3D" id="3.40.50.1820">
    <property type="entry name" value="alpha/beta hydrolase"/>
    <property type="match status" value="1"/>
</dbReference>
<evidence type="ECO:0000256" key="2">
    <source>
        <dbReference type="ARBA" id="ARBA00022525"/>
    </source>
</evidence>
<dbReference type="Pfam" id="PF00756">
    <property type="entry name" value="Esterase"/>
    <property type="match status" value="1"/>
</dbReference>
<proteinExistence type="predicted"/>
<gene>
    <name evidence="9" type="ORF">ABEG18_17520</name>
</gene>
<dbReference type="GO" id="GO:0030600">
    <property type="term" value="F:feruloyl esterase activity"/>
    <property type="evidence" value="ECO:0007669"/>
    <property type="project" value="InterPro"/>
</dbReference>
<evidence type="ECO:0000256" key="7">
    <source>
        <dbReference type="ARBA" id="ARBA00023326"/>
    </source>
</evidence>
<dbReference type="InterPro" id="IPR000801">
    <property type="entry name" value="Esterase-like"/>
</dbReference>
<evidence type="ECO:0000313" key="9">
    <source>
        <dbReference type="EMBL" id="XBO37514.1"/>
    </source>
</evidence>
<dbReference type="PANTHER" id="PTHR38050">
    <property type="match status" value="1"/>
</dbReference>
<evidence type="ECO:0000256" key="4">
    <source>
        <dbReference type="ARBA" id="ARBA00022729"/>
    </source>
</evidence>
<dbReference type="PROSITE" id="PS51257">
    <property type="entry name" value="PROKAR_LIPOPROTEIN"/>
    <property type="match status" value="1"/>
</dbReference>